<evidence type="ECO:0000313" key="1">
    <source>
        <dbReference type="EMBL" id="JAC08800.1"/>
    </source>
</evidence>
<reference evidence="1" key="1">
    <citation type="journal article" date="2014" name="PLoS Negl. Trop. Dis.">
        <title>Identification and characterization of seminal fluid proteins in the Asian tiger mosquito, Aedes albopictus.</title>
        <authorList>
            <person name="Boes K.E."/>
            <person name="Ribeiro J.M."/>
            <person name="Wong A."/>
            <person name="Harrington L.C."/>
            <person name="Wolfner M.F."/>
            <person name="Sirot L.K."/>
        </authorList>
    </citation>
    <scope>NUCLEOTIDE SEQUENCE</scope>
    <source>
        <tissue evidence="1">Reproductive organs</tissue>
    </source>
</reference>
<organism evidence="1">
    <name type="scientific">Aedes albopictus</name>
    <name type="common">Asian tiger mosquito</name>
    <name type="synonym">Stegomyia albopicta</name>
    <dbReference type="NCBI Taxonomy" id="7160"/>
    <lineage>
        <taxon>Eukaryota</taxon>
        <taxon>Metazoa</taxon>
        <taxon>Ecdysozoa</taxon>
        <taxon>Arthropoda</taxon>
        <taxon>Hexapoda</taxon>
        <taxon>Insecta</taxon>
        <taxon>Pterygota</taxon>
        <taxon>Neoptera</taxon>
        <taxon>Endopterygota</taxon>
        <taxon>Diptera</taxon>
        <taxon>Nematocera</taxon>
        <taxon>Culicoidea</taxon>
        <taxon>Culicidae</taxon>
        <taxon>Culicinae</taxon>
        <taxon>Aedini</taxon>
        <taxon>Aedes</taxon>
        <taxon>Stegomyia</taxon>
    </lineage>
</organism>
<dbReference type="VEuPathDB" id="VectorBase:AALFPA_070113"/>
<name>A0A023EIM3_AEDAL</name>
<dbReference type="AlphaFoldDB" id="A0A023EIM3"/>
<evidence type="ECO:0008006" key="2">
    <source>
        <dbReference type="Google" id="ProtNLM"/>
    </source>
</evidence>
<dbReference type="GO" id="GO:0005739">
    <property type="term" value="C:mitochondrion"/>
    <property type="evidence" value="ECO:0007669"/>
    <property type="project" value="TreeGrafter"/>
</dbReference>
<dbReference type="PANTHER" id="PTHR13338">
    <property type="entry name" value="UPF0240 PROTEIN"/>
    <property type="match status" value="1"/>
</dbReference>
<dbReference type="GO" id="GO:0032981">
    <property type="term" value="P:mitochondrial respiratory chain complex I assembly"/>
    <property type="evidence" value="ECO:0007669"/>
    <property type="project" value="InterPro"/>
</dbReference>
<dbReference type="EMBL" id="GAPW01004798">
    <property type="protein sequence ID" value="JAC08800.1"/>
    <property type="molecule type" value="mRNA"/>
</dbReference>
<sequence>MGKVLSIAARQANRFNVESRAEKVISQSKPKPAPKFQSNLKDLQRVLDENPDILQELNKKHVPLDDNLKRVFVTSTDVITEPSRKDPDKPLPLNRTAIEEFEYGHLEPQTIPKGRCTLRQAIEFISKHQTEPEIWTSSKVSAEYAMKEALVSNILKHFKTFELHLPDKAVQKRKLLMKSDSNKTLE</sequence>
<dbReference type="PANTHER" id="PTHR13338:SF4">
    <property type="entry name" value="NADH DEHYDROGENASE [UBIQUINONE] 1 ALPHA SUBCOMPLEX ASSEMBLY FACTOR 4"/>
    <property type="match status" value="1"/>
</dbReference>
<accession>A0A023EIM3</accession>
<protein>
    <recommendedName>
        <fullName evidence="2">NADH dehydrogenase [ubiquinone] 1 alpha subcomplex assembly factor 4</fullName>
    </recommendedName>
</protein>
<dbReference type="VEuPathDB" id="VectorBase:AALC636_019956"/>
<dbReference type="Pfam" id="PF06784">
    <property type="entry name" value="UPF0240"/>
    <property type="match status" value="1"/>
</dbReference>
<dbReference type="InterPro" id="IPR009622">
    <property type="entry name" value="NDUFAF4"/>
</dbReference>
<proteinExistence type="evidence at transcript level"/>